<gene>
    <name evidence="1" type="ORF">RPERSI_LOCUS6482</name>
</gene>
<name>A0ACA9MX87_9GLOM</name>
<dbReference type="EMBL" id="CAJVQC010010344">
    <property type="protein sequence ID" value="CAG8615479.1"/>
    <property type="molecule type" value="Genomic_DNA"/>
</dbReference>
<evidence type="ECO:0000313" key="2">
    <source>
        <dbReference type="Proteomes" id="UP000789920"/>
    </source>
</evidence>
<organism evidence="1 2">
    <name type="scientific">Racocetra persica</name>
    <dbReference type="NCBI Taxonomy" id="160502"/>
    <lineage>
        <taxon>Eukaryota</taxon>
        <taxon>Fungi</taxon>
        <taxon>Fungi incertae sedis</taxon>
        <taxon>Mucoromycota</taxon>
        <taxon>Glomeromycotina</taxon>
        <taxon>Glomeromycetes</taxon>
        <taxon>Diversisporales</taxon>
        <taxon>Gigasporaceae</taxon>
        <taxon>Racocetra</taxon>
    </lineage>
</organism>
<dbReference type="Proteomes" id="UP000789920">
    <property type="component" value="Unassembled WGS sequence"/>
</dbReference>
<keyword evidence="2" id="KW-1185">Reference proteome</keyword>
<sequence length="66" mass="7531">HIESDVLLNNNEVETIISNLPDEKKILDDEGIIFIVQAEENDNKPTRQKIEEENEDEVSKLLVTVA</sequence>
<accession>A0ACA9MX87</accession>
<evidence type="ECO:0000313" key="1">
    <source>
        <dbReference type="EMBL" id="CAG8615479.1"/>
    </source>
</evidence>
<reference evidence="1" key="1">
    <citation type="submission" date="2021-06" db="EMBL/GenBank/DDBJ databases">
        <authorList>
            <person name="Kallberg Y."/>
            <person name="Tangrot J."/>
            <person name="Rosling A."/>
        </authorList>
    </citation>
    <scope>NUCLEOTIDE SEQUENCE</scope>
    <source>
        <strain evidence="1">MA461A</strain>
    </source>
</reference>
<proteinExistence type="predicted"/>
<protein>
    <submittedName>
        <fullName evidence="1">18586_t:CDS:1</fullName>
    </submittedName>
</protein>
<feature type="non-terminal residue" evidence="1">
    <location>
        <position position="1"/>
    </location>
</feature>
<comment type="caution">
    <text evidence="1">The sequence shown here is derived from an EMBL/GenBank/DDBJ whole genome shotgun (WGS) entry which is preliminary data.</text>
</comment>